<protein>
    <submittedName>
        <fullName evidence="1">Uncharacterized protein</fullName>
    </submittedName>
</protein>
<dbReference type="RefSeq" id="WP_007011744.1">
    <property type="nucleotide sequence ID" value="NZ_AGFM01000009.1"/>
</dbReference>
<name>G6E908_9SPHN</name>
<dbReference type="STRING" id="1088721.JI59_15940"/>
<dbReference type="OrthoDB" id="7507867at2"/>
<sequence length="107" mass="11637">MHHEPKFQAMAEVLNELGSEVEALGEVFCRDAGFAGRHMRELQAIDLIAQKQRVLAAILAAGFSEQEMRRISLDALRSRFCGFLEDETGAGEAAAGNGNTGEASLWD</sequence>
<gene>
    <name evidence="1" type="ORF">NSU_0829</name>
</gene>
<comment type="caution">
    <text evidence="1">The sequence shown here is derived from an EMBL/GenBank/DDBJ whole genome shotgun (WGS) entry which is preliminary data.</text>
</comment>
<dbReference type="KEGG" id="npn:JI59_15940"/>
<keyword evidence="2" id="KW-1185">Reference proteome</keyword>
<proteinExistence type="predicted"/>
<organism evidence="1 2">
    <name type="scientific">Novosphingobium pentaromativorans US6-1</name>
    <dbReference type="NCBI Taxonomy" id="1088721"/>
    <lineage>
        <taxon>Bacteria</taxon>
        <taxon>Pseudomonadati</taxon>
        <taxon>Pseudomonadota</taxon>
        <taxon>Alphaproteobacteria</taxon>
        <taxon>Sphingomonadales</taxon>
        <taxon>Sphingomonadaceae</taxon>
        <taxon>Novosphingobium</taxon>
    </lineage>
</organism>
<reference evidence="1 2" key="1">
    <citation type="journal article" date="2012" name="J. Bacteriol.">
        <title>Genome sequence of benzo(a)pyrene-degrading bacterium Novosphingobium pentaromativorans US6-1.</title>
        <authorList>
            <person name="Luo Y.R."/>
            <person name="Kang S.G."/>
            <person name="Kim S.J."/>
            <person name="Kim M.R."/>
            <person name="Li N."/>
            <person name="Lee J.H."/>
            <person name="Kwon K.K."/>
        </authorList>
    </citation>
    <scope>NUCLEOTIDE SEQUENCE [LARGE SCALE GENOMIC DNA]</scope>
    <source>
        <strain evidence="1 2">US6-1</strain>
    </source>
</reference>
<dbReference type="Proteomes" id="UP000004030">
    <property type="component" value="Unassembled WGS sequence"/>
</dbReference>
<dbReference type="EMBL" id="AGFM01000009">
    <property type="protein sequence ID" value="EHJ62232.1"/>
    <property type="molecule type" value="Genomic_DNA"/>
</dbReference>
<evidence type="ECO:0000313" key="1">
    <source>
        <dbReference type="EMBL" id="EHJ62232.1"/>
    </source>
</evidence>
<evidence type="ECO:0000313" key="2">
    <source>
        <dbReference type="Proteomes" id="UP000004030"/>
    </source>
</evidence>
<dbReference type="AlphaFoldDB" id="G6E908"/>
<accession>G6E908</accession>
<dbReference type="PATRIC" id="fig|1088721.3.peg.820"/>